<reference evidence="1" key="1">
    <citation type="journal article" date="2023" name="Mol. Biol. Evol.">
        <title>Third-Generation Sequencing Reveals the Adaptive Role of the Epigenome in Three Deep-Sea Polychaetes.</title>
        <authorList>
            <person name="Perez M."/>
            <person name="Aroh O."/>
            <person name="Sun Y."/>
            <person name="Lan Y."/>
            <person name="Juniper S.K."/>
            <person name="Young C.R."/>
            <person name="Angers B."/>
            <person name="Qian P.Y."/>
        </authorList>
    </citation>
    <scope>NUCLEOTIDE SEQUENCE</scope>
    <source>
        <strain evidence="1">P08H-3</strain>
    </source>
</reference>
<gene>
    <name evidence="1" type="ORF">LSH36_602g00011</name>
</gene>
<dbReference type="InterPro" id="IPR039150">
    <property type="entry name" value="TEFM"/>
</dbReference>
<dbReference type="GO" id="GO:0042645">
    <property type="term" value="C:mitochondrial nucleoid"/>
    <property type="evidence" value="ECO:0007669"/>
    <property type="project" value="TreeGrafter"/>
</dbReference>
<dbReference type="AlphaFoldDB" id="A0AAD9J4Z3"/>
<dbReference type="PANTHER" id="PTHR21053:SF2">
    <property type="entry name" value="TRANSCRIPTION ELONGATION FACTOR, MITOCHONDRIAL"/>
    <property type="match status" value="1"/>
</dbReference>
<evidence type="ECO:0000313" key="2">
    <source>
        <dbReference type="Proteomes" id="UP001208570"/>
    </source>
</evidence>
<sequence length="351" mass="39949">MLNKSDITAQMISKCRKLCIGSSSLNISDGNHIGIQSKETDTQILLQHLNTASPEEIARFHAISLQRAMDIVAYREEIGKFQTISQLTDVTNIGSKTVARVLDEYIKNGGHLPEPENEVPDMKYKLSRKTLYPAFFGVELPESAVAFCVQIDAIYWARMTRDLCLMDLSYTELGKYMHRKYDHAIHLINFWKALQKIPHGSLYLMEEGFFVPSTRGLTSATLNLARLESMLMLGLNFRNLESGTVSENPPEQKVHRIKTSEIARHFGLLVGNEKVSSQGVAVDIIKGRRNEREVFVSHQQYSEFMESKRNVKEQLSNCLLQVTMFYELLLEQERNASDLADYPSDSTPETY</sequence>
<dbReference type="InterPro" id="IPR010994">
    <property type="entry name" value="RuvA_2-like"/>
</dbReference>
<dbReference type="Proteomes" id="UP001208570">
    <property type="component" value="Unassembled WGS sequence"/>
</dbReference>
<dbReference type="EMBL" id="JAODUP010000602">
    <property type="protein sequence ID" value="KAK2146519.1"/>
    <property type="molecule type" value="Genomic_DNA"/>
</dbReference>
<dbReference type="GO" id="GO:0006392">
    <property type="term" value="P:transcription elongation by mitochondrial RNA polymerase"/>
    <property type="evidence" value="ECO:0007669"/>
    <property type="project" value="InterPro"/>
</dbReference>
<protein>
    <submittedName>
        <fullName evidence="1">Uncharacterized protein</fullName>
    </submittedName>
</protein>
<comment type="caution">
    <text evidence="1">The sequence shown here is derived from an EMBL/GenBank/DDBJ whole genome shotgun (WGS) entry which is preliminary data.</text>
</comment>
<accession>A0AAD9J4Z3</accession>
<evidence type="ECO:0000313" key="1">
    <source>
        <dbReference type="EMBL" id="KAK2146519.1"/>
    </source>
</evidence>
<proteinExistence type="predicted"/>
<organism evidence="1 2">
    <name type="scientific">Paralvinella palmiformis</name>
    <dbReference type="NCBI Taxonomy" id="53620"/>
    <lineage>
        <taxon>Eukaryota</taxon>
        <taxon>Metazoa</taxon>
        <taxon>Spiralia</taxon>
        <taxon>Lophotrochozoa</taxon>
        <taxon>Annelida</taxon>
        <taxon>Polychaeta</taxon>
        <taxon>Sedentaria</taxon>
        <taxon>Canalipalpata</taxon>
        <taxon>Terebellida</taxon>
        <taxon>Terebelliformia</taxon>
        <taxon>Alvinellidae</taxon>
        <taxon>Paralvinella</taxon>
    </lineage>
</organism>
<dbReference type="Gene3D" id="1.10.150.280">
    <property type="entry name" value="AF1531-like domain"/>
    <property type="match status" value="1"/>
</dbReference>
<name>A0AAD9J4Z3_9ANNE</name>
<dbReference type="PANTHER" id="PTHR21053">
    <property type="entry name" value="TRANSCRIPTION ELONGATION FACTOR, MITOCHONDRIAL"/>
    <property type="match status" value="1"/>
</dbReference>
<dbReference type="GO" id="GO:0030337">
    <property type="term" value="F:DNA polymerase processivity factor activity"/>
    <property type="evidence" value="ECO:0007669"/>
    <property type="project" value="TreeGrafter"/>
</dbReference>
<dbReference type="SUPFAM" id="SSF47781">
    <property type="entry name" value="RuvA domain 2-like"/>
    <property type="match status" value="1"/>
</dbReference>
<keyword evidence="2" id="KW-1185">Reference proteome</keyword>
<dbReference type="Pfam" id="PF12836">
    <property type="entry name" value="HHH_3"/>
    <property type="match status" value="1"/>
</dbReference>